<evidence type="ECO:0000256" key="3">
    <source>
        <dbReference type="ARBA" id="ARBA00022946"/>
    </source>
</evidence>
<comment type="similarity">
    <text evidence="2">Belongs to the mitochondrion-specific ribosomal protein mL41 family.</text>
</comment>
<dbReference type="Pfam" id="PF09809">
    <property type="entry name" value="MRP-L27"/>
    <property type="match status" value="1"/>
</dbReference>
<dbReference type="AlphaFoldDB" id="F4PJ38"/>
<protein>
    <submittedName>
        <fullName evidence="7">Uncharacterized protein</fullName>
    </submittedName>
</protein>
<dbReference type="GO" id="GO:0003735">
    <property type="term" value="F:structural constituent of ribosome"/>
    <property type="evidence" value="ECO:0007669"/>
    <property type="project" value="InterPro"/>
</dbReference>
<dbReference type="KEGG" id="dfa:DFA_06474"/>
<sequence length="78" mass="8996">MVFRNLIGNLTPKMGNKNYYKGRGVRNVGTISSTARFKVEQSKVQIINAPDLTDCDVEEVKEIQDTKRQQRQKKLEQL</sequence>
<dbReference type="Proteomes" id="UP000007797">
    <property type="component" value="Unassembled WGS sequence"/>
</dbReference>
<dbReference type="GO" id="GO:0006412">
    <property type="term" value="P:translation"/>
    <property type="evidence" value="ECO:0007669"/>
    <property type="project" value="TreeGrafter"/>
</dbReference>
<evidence type="ECO:0000256" key="2">
    <source>
        <dbReference type="ARBA" id="ARBA00010152"/>
    </source>
</evidence>
<comment type="subcellular location">
    <subcellularLocation>
        <location evidence="1">Mitochondrion</location>
    </subcellularLocation>
</comment>
<gene>
    <name evidence="7" type="ORF">DFA_06474</name>
</gene>
<name>F4PJ38_CACFS</name>
<organism evidence="7 8">
    <name type="scientific">Cavenderia fasciculata</name>
    <name type="common">Slime mold</name>
    <name type="synonym">Dictyostelium fasciculatum</name>
    <dbReference type="NCBI Taxonomy" id="261658"/>
    <lineage>
        <taxon>Eukaryota</taxon>
        <taxon>Amoebozoa</taxon>
        <taxon>Evosea</taxon>
        <taxon>Eumycetozoa</taxon>
        <taxon>Dictyostelia</taxon>
        <taxon>Acytosteliales</taxon>
        <taxon>Cavenderiaceae</taxon>
        <taxon>Cavenderia</taxon>
    </lineage>
</organism>
<keyword evidence="3" id="KW-0809">Transit peptide</keyword>
<reference evidence="8" key="1">
    <citation type="journal article" date="2011" name="Genome Res.">
        <title>Phylogeny-wide analysis of social amoeba genomes highlights ancient origins for complex intercellular communication.</title>
        <authorList>
            <person name="Heidel A.J."/>
            <person name="Lawal H.M."/>
            <person name="Felder M."/>
            <person name="Schilde C."/>
            <person name="Helps N.R."/>
            <person name="Tunggal B."/>
            <person name="Rivero F."/>
            <person name="John U."/>
            <person name="Schleicher M."/>
            <person name="Eichinger L."/>
            <person name="Platzer M."/>
            <person name="Noegel A.A."/>
            <person name="Schaap P."/>
            <person name="Gloeckner G."/>
        </authorList>
    </citation>
    <scope>NUCLEOTIDE SEQUENCE [LARGE SCALE GENOMIC DNA]</scope>
    <source>
        <strain evidence="8">SH3</strain>
    </source>
</reference>
<dbReference type="OrthoDB" id="408933at2759"/>
<dbReference type="GO" id="GO:0005762">
    <property type="term" value="C:mitochondrial large ribosomal subunit"/>
    <property type="evidence" value="ECO:0007669"/>
    <property type="project" value="InterPro"/>
</dbReference>
<dbReference type="InterPro" id="IPR019189">
    <property type="entry name" value="Ribosomal_mL41"/>
</dbReference>
<keyword evidence="6" id="KW-0687">Ribonucleoprotein</keyword>
<keyword evidence="5" id="KW-0496">Mitochondrion</keyword>
<dbReference type="GeneID" id="14876337"/>
<keyword evidence="4" id="KW-0689">Ribosomal protein</keyword>
<evidence type="ECO:0000256" key="5">
    <source>
        <dbReference type="ARBA" id="ARBA00023128"/>
    </source>
</evidence>
<keyword evidence="8" id="KW-1185">Reference proteome</keyword>
<dbReference type="EMBL" id="GL883007">
    <property type="protein sequence ID" value="EGG24324.1"/>
    <property type="molecule type" value="Genomic_DNA"/>
</dbReference>
<evidence type="ECO:0000256" key="4">
    <source>
        <dbReference type="ARBA" id="ARBA00022980"/>
    </source>
</evidence>
<dbReference type="RefSeq" id="XP_004362175.1">
    <property type="nucleotide sequence ID" value="XM_004362118.1"/>
</dbReference>
<evidence type="ECO:0000313" key="8">
    <source>
        <dbReference type="Proteomes" id="UP000007797"/>
    </source>
</evidence>
<evidence type="ECO:0000256" key="6">
    <source>
        <dbReference type="ARBA" id="ARBA00023274"/>
    </source>
</evidence>
<dbReference type="PANTHER" id="PTHR21338">
    <property type="entry name" value="MITOCHONDRIAL RIBOSOMAL PROTEIN L41"/>
    <property type="match status" value="1"/>
</dbReference>
<dbReference type="PANTHER" id="PTHR21338:SF0">
    <property type="entry name" value="LARGE RIBOSOMAL SUBUNIT PROTEIN ML41"/>
    <property type="match status" value="1"/>
</dbReference>
<accession>F4PJ38</accession>
<evidence type="ECO:0000313" key="7">
    <source>
        <dbReference type="EMBL" id="EGG24324.1"/>
    </source>
</evidence>
<proteinExistence type="inferred from homology"/>
<evidence type="ECO:0000256" key="1">
    <source>
        <dbReference type="ARBA" id="ARBA00004173"/>
    </source>
</evidence>